<dbReference type="Pfam" id="PF00246">
    <property type="entry name" value="Peptidase_M14"/>
    <property type="match status" value="1"/>
</dbReference>
<feature type="chain" id="PRO_5003897489" evidence="3">
    <location>
        <begin position="21"/>
        <end position="388"/>
    </location>
</feature>
<keyword evidence="3" id="KW-0732">Signal</keyword>
<dbReference type="InterPro" id="IPR050821">
    <property type="entry name" value="Cytosolic_carboxypeptidase"/>
</dbReference>
<dbReference type="CDD" id="cd06237">
    <property type="entry name" value="M14_Nna1-like"/>
    <property type="match status" value="1"/>
</dbReference>
<dbReference type="Proteomes" id="UP000006327">
    <property type="component" value="Unassembled WGS sequence"/>
</dbReference>
<dbReference type="SUPFAM" id="SSF53187">
    <property type="entry name" value="Zn-dependent exopeptidases"/>
    <property type="match status" value="1"/>
</dbReference>
<dbReference type="EMBL" id="BAEO01000010">
    <property type="protein sequence ID" value="GAC17797.1"/>
    <property type="molecule type" value="Genomic_DNA"/>
</dbReference>
<gene>
    <name evidence="5" type="ORF">GARC_0816</name>
</gene>
<dbReference type="Gene3D" id="2.60.40.3120">
    <property type="match status" value="1"/>
</dbReference>
<keyword evidence="6" id="KW-1185">Reference proteome</keyword>
<comment type="similarity">
    <text evidence="2">Belongs to the peptidase M14 family.</text>
</comment>
<dbReference type="Gene3D" id="3.40.630.10">
    <property type="entry name" value="Zn peptidases"/>
    <property type="match status" value="1"/>
</dbReference>
<dbReference type="SMART" id="SM00631">
    <property type="entry name" value="Zn_pept"/>
    <property type="match status" value="1"/>
</dbReference>
<reference evidence="5 6" key="1">
    <citation type="journal article" date="2017" name="Antonie Van Leeuwenhoek">
        <title>Rhizobium rhizosphaerae sp. nov., a novel species isolated from rice rhizosphere.</title>
        <authorList>
            <person name="Zhao J.J."/>
            <person name="Zhang J."/>
            <person name="Zhang R.J."/>
            <person name="Zhang C.W."/>
            <person name="Yin H.Q."/>
            <person name="Zhang X.X."/>
        </authorList>
    </citation>
    <scope>NUCLEOTIDE SEQUENCE [LARGE SCALE GENOMIC DNA]</scope>
    <source>
        <strain evidence="5 6">BSs20135</strain>
    </source>
</reference>
<comment type="cofactor">
    <cofactor evidence="1">
        <name>Zn(2+)</name>
        <dbReference type="ChEBI" id="CHEBI:29105"/>
    </cofactor>
</comment>
<evidence type="ECO:0000313" key="6">
    <source>
        <dbReference type="Proteomes" id="UP000006327"/>
    </source>
</evidence>
<dbReference type="PANTHER" id="PTHR12756">
    <property type="entry name" value="CYTOSOLIC CARBOXYPEPTIDASE"/>
    <property type="match status" value="1"/>
</dbReference>
<keyword evidence="5" id="KW-0121">Carboxypeptidase</keyword>
<accession>K6YI23</accession>
<feature type="domain" description="Peptidase M14" evidence="4">
    <location>
        <begin position="132"/>
        <end position="378"/>
    </location>
</feature>
<name>K6YI23_9ALTE</name>
<comment type="caution">
    <text evidence="5">The sequence shown here is derived from an EMBL/GenBank/DDBJ whole genome shotgun (WGS) entry which is preliminary data.</text>
</comment>
<keyword evidence="5" id="KW-0645">Protease</keyword>
<dbReference type="OrthoDB" id="6221272at2"/>
<dbReference type="GO" id="GO:0008270">
    <property type="term" value="F:zinc ion binding"/>
    <property type="evidence" value="ECO:0007669"/>
    <property type="project" value="InterPro"/>
</dbReference>
<protein>
    <submittedName>
        <fullName evidence="5">Peptidase M14, carboxypeptidase A</fullName>
    </submittedName>
</protein>
<dbReference type="STRING" id="493475.GARC_0816"/>
<evidence type="ECO:0000256" key="2">
    <source>
        <dbReference type="PROSITE-ProRule" id="PRU01379"/>
    </source>
</evidence>
<dbReference type="GO" id="GO:0004181">
    <property type="term" value="F:metallocarboxypeptidase activity"/>
    <property type="evidence" value="ECO:0007669"/>
    <property type="project" value="InterPro"/>
</dbReference>
<dbReference type="PANTHER" id="PTHR12756:SF11">
    <property type="entry name" value="CYTOSOLIC CARBOXYPEPTIDASE 1"/>
    <property type="match status" value="1"/>
</dbReference>
<dbReference type="GO" id="GO:0006508">
    <property type="term" value="P:proteolysis"/>
    <property type="evidence" value="ECO:0007669"/>
    <property type="project" value="InterPro"/>
</dbReference>
<dbReference type="InterPro" id="IPR000834">
    <property type="entry name" value="Peptidase_M14"/>
</dbReference>
<evidence type="ECO:0000256" key="3">
    <source>
        <dbReference type="SAM" id="SignalP"/>
    </source>
</evidence>
<feature type="active site" description="Proton donor/acceptor" evidence="2">
    <location>
        <position position="350"/>
    </location>
</feature>
<sequence>MFRYFIPILFLFSFSPFSYAQACKFDDVTFDSNFSGARLDSCNKLAKHQYHIGILPENEPVNPSPWFSFKLHSENAAEVTIKLTFNGNKPRYLPKISTDGIHWQGLAFNTTGQEMWLTVNTGNKPVWISAQEVINNQEYDIWLRGLKKQSPEISIETLGHSEKGREIKALVKQSAKNQEWLVILGRQHPPEVTGAMALFSFSESLLLDDSLRNPFFERFNLLLVPDLNPDGVEDGNWRHNANGVDLNRDWKKFTQIETRLVRDKMASIVKNGGKIVFAIDFHSTFHDVFYTMPEDHNLAPQPLMTDWLASLEAETNWIFRPVNKSASSPDKGIFKQYIADHYQVHGVTYEVGDNSNRQLIPYVAKQAAKSLVDNLLRLKPEAFYVTQK</sequence>
<dbReference type="PROSITE" id="PS52035">
    <property type="entry name" value="PEPTIDASE_M14"/>
    <property type="match status" value="1"/>
</dbReference>
<dbReference type="RefSeq" id="WP_007616964.1">
    <property type="nucleotide sequence ID" value="NZ_BAEO01000010.1"/>
</dbReference>
<evidence type="ECO:0000313" key="5">
    <source>
        <dbReference type="EMBL" id="GAC17797.1"/>
    </source>
</evidence>
<feature type="signal peptide" evidence="3">
    <location>
        <begin position="1"/>
        <end position="20"/>
    </location>
</feature>
<dbReference type="AlphaFoldDB" id="K6YI23"/>
<keyword evidence="5" id="KW-0378">Hydrolase</keyword>
<evidence type="ECO:0000256" key="1">
    <source>
        <dbReference type="ARBA" id="ARBA00001947"/>
    </source>
</evidence>
<evidence type="ECO:0000259" key="4">
    <source>
        <dbReference type="PROSITE" id="PS52035"/>
    </source>
</evidence>
<dbReference type="eggNOG" id="COG2866">
    <property type="taxonomic scope" value="Bacteria"/>
</dbReference>
<organism evidence="5 6">
    <name type="scientific">Paraglaciecola arctica BSs20135</name>
    <dbReference type="NCBI Taxonomy" id="493475"/>
    <lineage>
        <taxon>Bacteria</taxon>
        <taxon>Pseudomonadati</taxon>
        <taxon>Pseudomonadota</taxon>
        <taxon>Gammaproteobacteria</taxon>
        <taxon>Alteromonadales</taxon>
        <taxon>Alteromonadaceae</taxon>
        <taxon>Paraglaciecola</taxon>
    </lineage>
</organism>
<proteinExistence type="inferred from homology"/>